<organism evidence="1">
    <name type="scientific">marine sediment metagenome</name>
    <dbReference type="NCBI Taxonomy" id="412755"/>
    <lineage>
        <taxon>unclassified sequences</taxon>
        <taxon>metagenomes</taxon>
        <taxon>ecological metagenomes</taxon>
    </lineage>
</organism>
<protein>
    <recommendedName>
        <fullName evidence="2">PhoU domain-containing protein</fullName>
    </recommendedName>
</protein>
<evidence type="ECO:0008006" key="2">
    <source>
        <dbReference type="Google" id="ProtNLM"/>
    </source>
</evidence>
<dbReference type="AlphaFoldDB" id="A0A0F9UL90"/>
<reference evidence="1" key="1">
    <citation type="journal article" date="2015" name="Nature">
        <title>Complex archaea that bridge the gap between prokaryotes and eukaryotes.</title>
        <authorList>
            <person name="Spang A."/>
            <person name="Saw J.H."/>
            <person name="Jorgensen S.L."/>
            <person name="Zaremba-Niedzwiedzka K."/>
            <person name="Martijn J."/>
            <person name="Lind A.E."/>
            <person name="van Eijk R."/>
            <person name="Schleper C."/>
            <person name="Guy L."/>
            <person name="Ettema T.J."/>
        </authorList>
    </citation>
    <scope>NUCLEOTIDE SEQUENCE</scope>
</reference>
<name>A0A0F9UL90_9ZZZZ</name>
<dbReference type="EMBL" id="LAZR01000932">
    <property type="protein sequence ID" value="KKN54338.1"/>
    <property type="molecule type" value="Genomic_DNA"/>
</dbReference>
<comment type="caution">
    <text evidence="1">The sequence shown here is derived from an EMBL/GenBank/DDBJ whole genome shotgun (WGS) entry which is preliminary data.</text>
</comment>
<accession>A0A0F9UL90</accession>
<sequence>MEKHLIDKPATATEIIEELDISKTDVEIARKIVRDVLVEDSQRLSEHVRYIHDTMEVGDIETVLGLLDSWASEIRHLEDSLESCKRAVNNLHGNLG</sequence>
<proteinExistence type="predicted"/>
<evidence type="ECO:0000313" key="1">
    <source>
        <dbReference type="EMBL" id="KKN54338.1"/>
    </source>
</evidence>
<gene>
    <name evidence="1" type="ORF">LCGC14_0593160</name>
</gene>